<dbReference type="AlphaFoldDB" id="A0A2W4RDY3"/>
<dbReference type="Pfam" id="PF05685">
    <property type="entry name" value="Uma2"/>
    <property type="match status" value="1"/>
</dbReference>
<dbReference type="PANTHER" id="PTHR36558:SF1">
    <property type="entry name" value="RESTRICTION ENDONUCLEASE DOMAIN-CONTAINING PROTEIN-RELATED"/>
    <property type="match status" value="1"/>
</dbReference>
<gene>
    <name evidence="2" type="ORF">DM484_06725</name>
</gene>
<evidence type="ECO:0000313" key="2">
    <source>
        <dbReference type="EMBL" id="PZN82275.1"/>
    </source>
</evidence>
<dbReference type="Gene3D" id="3.90.1570.10">
    <property type="entry name" value="tt1808, chain A"/>
    <property type="match status" value="1"/>
</dbReference>
<dbReference type="EMBL" id="QJPH01000228">
    <property type="protein sequence ID" value="PZN82275.1"/>
    <property type="molecule type" value="Genomic_DNA"/>
</dbReference>
<protein>
    <recommendedName>
        <fullName evidence="1">Putative restriction endonuclease domain-containing protein</fullName>
    </recommendedName>
</protein>
<dbReference type="InterPro" id="IPR012296">
    <property type="entry name" value="Nuclease_put_TT1808"/>
</dbReference>
<reference evidence="2 3" key="1">
    <citation type="journal article" date="2018" name="Aquat. Microb. Ecol.">
        <title>Gammaproteobacterial methanotrophs dominate.</title>
        <authorList>
            <person name="Rissanen A.J."/>
            <person name="Saarenheimo J."/>
            <person name="Tiirola M."/>
            <person name="Peura S."/>
            <person name="Aalto S.L."/>
            <person name="Karvinen A."/>
            <person name="Nykanen H."/>
        </authorList>
    </citation>
    <scope>NUCLEOTIDE SEQUENCE [LARGE SCALE GENOMIC DNA]</scope>
    <source>
        <strain evidence="2">AMbin10</strain>
    </source>
</reference>
<dbReference type="SUPFAM" id="SSF52980">
    <property type="entry name" value="Restriction endonuclease-like"/>
    <property type="match status" value="1"/>
</dbReference>
<dbReference type="Proteomes" id="UP000249396">
    <property type="component" value="Unassembled WGS sequence"/>
</dbReference>
<comment type="caution">
    <text evidence="2">The sequence shown here is derived from an EMBL/GenBank/DDBJ whole genome shotgun (WGS) entry which is preliminary data.</text>
</comment>
<dbReference type="InterPro" id="IPR011335">
    <property type="entry name" value="Restrct_endonuc-II-like"/>
</dbReference>
<accession>A0A2W4RDY3</accession>
<dbReference type="PANTHER" id="PTHR36558">
    <property type="entry name" value="GLR1098 PROTEIN"/>
    <property type="match status" value="1"/>
</dbReference>
<feature type="domain" description="Putative restriction endonuclease" evidence="1">
    <location>
        <begin position="15"/>
        <end position="163"/>
    </location>
</feature>
<proteinExistence type="predicted"/>
<organism evidence="2 3">
    <name type="scientific">Candidatus Methylumidiphilus alinenensis</name>
    <dbReference type="NCBI Taxonomy" id="2202197"/>
    <lineage>
        <taxon>Bacteria</taxon>
        <taxon>Pseudomonadati</taxon>
        <taxon>Pseudomonadota</taxon>
        <taxon>Gammaproteobacteria</taxon>
        <taxon>Methylococcales</taxon>
        <taxon>Candidatus Methylumidiphilus</taxon>
    </lineage>
</organism>
<evidence type="ECO:0000313" key="3">
    <source>
        <dbReference type="Proteomes" id="UP000249396"/>
    </source>
</evidence>
<name>A0A2W4RDY3_9GAMM</name>
<evidence type="ECO:0000259" key="1">
    <source>
        <dbReference type="Pfam" id="PF05685"/>
    </source>
</evidence>
<dbReference type="CDD" id="cd06260">
    <property type="entry name" value="DUF820-like"/>
    <property type="match status" value="1"/>
</dbReference>
<sequence length="203" mass="23910">MSANIKQHDHVITEEEYLKGELDSEIKHEYVDGYIYAMSGASKNHERIAGNVYLAYGNHLKKSPCEPFASDIKIKTGSKFFYPDVMVVCKDQTQSEYYTESPTIIVEVLSKSTRRMDEKVKRMAYQSITTLQEYVLIEQDFVDVEVCRRSERWISNHYFMGDEVLFESIRLTLPVEEIYARVENEDVRIYFEEQQRFQHLTTT</sequence>
<dbReference type="InterPro" id="IPR008538">
    <property type="entry name" value="Uma2"/>
</dbReference>